<keyword evidence="3" id="KW-1185">Reference proteome</keyword>
<name>A0ABT6EZM0_9SYNE</name>
<dbReference type="PROSITE" id="PS51819">
    <property type="entry name" value="VOC"/>
    <property type="match status" value="1"/>
</dbReference>
<sequence>MVISAVLHVAIHVTDLERSAQFYGNLLRLTLADRPLSFPGLWYQVGPVQIHLIETNQCSNALAERERWGRNPHIALAVNDLEGIGKQLTAAGYRIQASASGRAAFFVQDPDGNVIELTFLANNVLG</sequence>
<organism evidence="2 3">
    <name type="scientific">Candidatus Synechococcus calcipolaris G9</name>
    <dbReference type="NCBI Taxonomy" id="1497997"/>
    <lineage>
        <taxon>Bacteria</taxon>
        <taxon>Bacillati</taxon>
        <taxon>Cyanobacteriota</taxon>
        <taxon>Cyanophyceae</taxon>
        <taxon>Synechococcales</taxon>
        <taxon>Synechococcaceae</taxon>
        <taxon>Synechococcus</taxon>
    </lineage>
</organism>
<dbReference type="Pfam" id="PF00903">
    <property type="entry name" value="Glyoxalase"/>
    <property type="match status" value="1"/>
</dbReference>
<dbReference type="InterPro" id="IPR029068">
    <property type="entry name" value="Glyas_Bleomycin-R_OHBP_Dase"/>
</dbReference>
<evidence type="ECO:0000313" key="2">
    <source>
        <dbReference type="EMBL" id="MDG2991053.1"/>
    </source>
</evidence>
<dbReference type="EMBL" id="JAKKUT010000002">
    <property type="protein sequence ID" value="MDG2991053.1"/>
    <property type="molecule type" value="Genomic_DNA"/>
</dbReference>
<dbReference type="PANTHER" id="PTHR21366">
    <property type="entry name" value="GLYOXALASE FAMILY PROTEIN"/>
    <property type="match status" value="1"/>
</dbReference>
<evidence type="ECO:0000259" key="1">
    <source>
        <dbReference type="PROSITE" id="PS51819"/>
    </source>
</evidence>
<accession>A0ABT6EZM0</accession>
<protein>
    <submittedName>
        <fullName evidence="2">VOC family protein</fullName>
    </submittedName>
</protein>
<evidence type="ECO:0000313" key="3">
    <source>
        <dbReference type="Proteomes" id="UP001154265"/>
    </source>
</evidence>
<dbReference type="PANTHER" id="PTHR21366:SF22">
    <property type="entry name" value="VOC DOMAIN-CONTAINING PROTEIN"/>
    <property type="match status" value="1"/>
</dbReference>
<reference evidence="2" key="2">
    <citation type="submission" date="2022-01" db="EMBL/GenBank/DDBJ databases">
        <authorList>
            <person name="Zivanovic Y."/>
            <person name="Moreira D."/>
            <person name="Lopez-Garcia P."/>
        </authorList>
    </citation>
    <scope>NUCLEOTIDE SEQUENCE</scope>
    <source>
        <strain evidence="2">G9</strain>
    </source>
</reference>
<comment type="caution">
    <text evidence="2">The sequence shown here is derived from an EMBL/GenBank/DDBJ whole genome shotgun (WGS) entry which is preliminary data.</text>
</comment>
<dbReference type="Gene3D" id="3.10.180.10">
    <property type="entry name" value="2,3-Dihydroxybiphenyl 1,2-Dioxygenase, domain 1"/>
    <property type="match status" value="1"/>
</dbReference>
<proteinExistence type="predicted"/>
<reference evidence="2" key="1">
    <citation type="journal article" date="2022" name="Genome Biol. Evol.">
        <title>A New Gene Family Diagnostic for Intracellular Biomineralization of Amorphous Ca Carbonates by Cyanobacteria.</title>
        <authorList>
            <person name="Benzerara K."/>
            <person name="Duprat E."/>
            <person name="Bitard-Feildel T."/>
            <person name="Caumes G."/>
            <person name="Cassier-Chauvat C."/>
            <person name="Chauvat F."/>
            <person name="Dezi M."/>
            <person name="Diop S.I."/>
            <person name="Gaschignard G."/>
            <person name="Gorgen S."/>
            <person name="Gugger M."/>
            <person name="Lopez-Garcia P."/>
            <person name="Millet M."/>
            <person name="Skouri-Panet F."/>
            <person name="Moreira D."/>
            <person name="Callebaut I."/>
        </authorList>
    </citation>
    <scope>NUCLEOTIDE SEQUENCE</scope>
    <source>
        <strain evidence="2">G9</strain>
    </source>
</reference>
<dbReference type="InterPro" id="IPR050383">
    <property type="entry name" value="GlyoxalaseI/FosfomycinResist"/>
</dbReference>
<dbReference type="Proteomes" id="UP001154265">
    <property type="component" value="Unassembled WGS sequence"/>
</dbReference>
<feature type="domain" description="VOC" evidence="1">
    <location>
        <begin position="5"/>
        <end position="120"/>
    </location>
</feature>
<gene>
    <name evidence="2" type="ORF">L3556_08960</name>
</gene>
<dbReference type="InterPro" id="IPR004360">
    <property type="entry name" value="Glyas_Fos-R_dOase_dom"/>
</dbReference>
<dbReference type="SUPFAM" id="SSF54593">
    <property type="entry name" value="Glyoxalase/Bleomycin resistance protein/Dihydroxybiphenyl dioxygenase"/>
    <property type="match status" value="1"/>
</dbReference>
<dbReference type="InterPro" id="IPR037523">
    <property type="entry name" value="VOC_core"/>
</dbReference>